<gene>
    <name evidence="1" type="ORF">NCTC13533_03512</name>
</gene>
<proteinExistence type="predicted"/>
<reference evidence="1 2" key="1">
    <citation type="submission" date="2018-06" db="EMBL/GenBank/DDBJ databases">
        <authorList>
            <consortium name="Pathogen Informatics"/>
            <person name="Doyle S."/>
        </authorList>
    </citation>
    <scope>NUCLEOTIDE SEQUENCE [LARGE SCALE GENOMIC DNA]</scope>
    <source>
        <strain evidence="1 2">NCTC13533</strain>
    </source>
</reference>
<protein>
    <submittedName>
        <fullName evidence="1">Uncharacterized protein</fullName>
    </submittedName>
</protein>
<dbReference type="Proteomes" id="UP000255224">
    <property type="component" value="Unassembled WGS sequence"/>
</dbReference>
<dbReference type="EMBL" id="UFVQ01000003">
    <property type="protein sequence ID" value="STD03753.1"/>
    <property type="molecule type" value="Genomic_DNA"/>
</dbReference>
<organism evidence="1 2">
    <name type="scientific">Chryseobacterium carnipullorum</name>
    <dbReference type="NCBI Taxonomy" id="1124835"/>
    <lineage>
        <taxon>Bacteria</taxon>
        <taxon>Pseudomonadati</taxon>
        <taxon>Bacteroidota</taxon>
        <taxon>Flavobacteriia</taxon>
        <taxon>Flavobacteriales</taxon>
        <taxon>Weeksellaceae</taxon>
        <taxon>Chryseobacterium group</taxon>
        <taxon>Chryseobacterium</taxon>
    </lineage>
</organism>
<name>A0A376E6P9_CHRCU</name>
<evidence type="ECO:0000313" key="1">
    <source>
        <dbReference type="EMBL" id="STD03753.1"/>
    </source>
</evidence>
<dbReference type="AlphaFoldDB" id="A0A376E6P9"/>
<sequence>MSSDSENWDHLYQEVGLEWNNFLSTYFNLGLFYRVGYYTTPNFKQNFAIQFKLKVLEFLIIETSILSKKNEI</sequence>
<evidence type="ECO:0000313" key="2">
    <source>
        <dbReference type="Proteomes" id="UP000255224"/>
    </source>
</evidence>
<accession>A0A376E6P9</accession>